<dbReference type="Gene3D" id="1.25.40.180">
    <property type="match status" value="1"/>
</dbReference>
<dbReference type="SMART" id="SM00543">
    <property type="entry name" value="MIF4G"/>
    <property type="match status" value="1"/>
</dbReference>
<dbReference type="STRING" id="13249.T1IGP7"/>
<dbReference type="HOGENOM" id="CLU_732190_0_0_1"/>
<evidence type="ECO:0000313" key="4">
    <source>
        <dbReference type="EnsemblMetazoa" id="RPRC015466-PA"/>
    </source>
</evidence>
<keyword evidence="2" id="KW-0396">Initiation factor</keyword>
<evidence type="ECO:0000256" key="1">
    <source>
        <dbReference type="ARBA" id="ARBA00005775"/>
    </source>
</evidence>
<dbReference type="AlphaFoldDB" id="T1IGP7"/>
<evidence type="ECO:0000256" key="2">
    <source>
        <dbReference type="ARBA" id="ARBA00022540"/>
    </source>
</evidence>
<name>T1IGP7_RHOPR</name>
<keyword evidence="5" id="KW-1185">Reference proteome</keyword>
<dbReference type="eggNOG" id="KOG0401">
    <property type="taxonomic scope" value="Eukaryota"/>
</dbReference>
<dbReference type="OMA" id="CRTWERI"/>
<dbReference type="PANTHER" id="PTHR23253">
    <property type="entry name" value="EUKARYOTIC TRANSLATION INITIATION FACTOR 4 GAMMA"/>
    <property type="match status" value="1"/>
</dbReference>
<dbReference type="GO" id="GO:0003743">
    <property type="term" value="F:translation initiation factor activity"/>
    <property type="evidence" value="ECO:0007669"/>
    <property type="project" value="UniProtKB-KW"/>
</dbReference>
<dbReference type="VEuPathDB" id="VectorBase:RPRC015466"/>
<proteinExistence type="inferred from homology"/>
<dbReference type="EnsemblMetazoa" id="RPRC015466-RA">
    <property type="protein sequence ID" value="RPRC015466-PA"/>
    <property type="gene ID" value="RPRC015466"/>
</dbReference>
<protein>
    <submittedName>
        <fullName evidence="4">MIF4G domain-containing protein</fullName>
    </submittedName>
</protein>
<dbReference type="SUPFAM" id="SSF48371">
    <property type="entry name" value="ARM repeat"/>
    <property type="match status" value="1"/>
</dbReference>
<dbReference type="Pfam" id="PF02854">
    <property type="entry name" value="MIF4G"/>
    <property type="match status" value="1"/>
</dbReference>
<dbReference type="Proteomes" id="UP000015103">
    <property type="component" value="Unassembled WGS sequence"/>
</dbReference>
<dbReference type="EMBL" id="ACPB03021402">
    <property type="status" value="NOT_ANNOTATED_CDS"/>
    <property type="molecule type" value="Genomic_DNA"/>
</dbReference>
<evidence type="ECO:0000313" key="5">
    <source>
        <dbReference type="Proteomes" id="UP000015103"/>
    </source>
</evidence>
<organism evidence="4 5">
    <name type="scientific">Rhodnius prolixus</name>
    <name type="common">Triatomid bug</name>
    <dbReference type="NCBI Taxonomy" id="13249"/>
    <lineage>
        <taxon>Eukaryota</taxon>
        <taxon>Metazoa</taxon>
        <taxon>Ecdysozoa</taxon>
        <taxon>Arthropoda</taxon>
        <taxon>Hexapoda</taxon>
        <taxon>Insecta</taxon>
        <taxon>Pterygota</taxon>
        <taxon>Neoptera</taxon>
        <taxon>Paraneoptera</taxon>
        <taxon>Hemiptera</taxon>
        <taxon>Heteroptera</taxon>
        <taxon>Panheteroptera</taxon>
        <taxon>Cimicomorpha</taxon>
        <taxon>Reduviidae</taxon>
        <taxon>Triatominae</taxon>
        <taxon>Rhodnius</taxon>
    </lineage>
</organism>
<dbReference type="GO" id="GO:0003729">
    <property type="term" value="F:mRNA binding"/>
    <property type="evidence" value="ECO:0007669"/>
    <property type="project" value="TreeGrafter"/>
</dbReference>
<evidence type="ECO:0000256" key="3">
    <source>
        <dbReference type="ARBA" id="ARBA00022917"/>
    </source>
</evidence>
<comment type="similarity">
    <text evidence="1">Belongs to the eukaryotic initiation factor 4G family.</text>
</comment>
<dbReference type="GO" id="GO:0016281">
    <property type="term" value="C:eukaryotic translation initiation factor 4F complex"/>
    <property type="evidence" value="ECO:0007669"/>
    <property type="project" value="TreeGrafter"/>
</dbReference>
<accession>T1IGP7</accession>
<dbReference type="InterPro" id="IPR016024">
    <property type="entry name" value="ARM-type_fold"/>
</dbReference>
<dbReference type="InterPro" id="IPR003890">
    <property type="entry name" value="MIF4G-like_typ-3"/>
</dbReference>
<reference evidence="4" key="1">
    <citation type="submission" date="2015-05" db="UniProtKB">
        <authorList>
            <consortium name="EnsemblMetazoa"/>
        </authorList>
    </citation>
    <scope>IDENTIFICATION</scope>
</reference>
<sequence length="378" mass="43815">MVPPKKFISMRFKESLTDSRNAKGVSLRELLDNLSGRYEKKLQPSEWLSWKGKKLENPYQDLSDDERIVMDHLKNLTGALNKLVPDNFYIQLLEIQDSLPASNYLLMKNFAFLIVDKAVNEELYSVLYAQVCHALKNIELTEVEDECVHTFGTLVLDECYGKFCYARSDIAWSSKEGLNEKERLDLSVIEDRKRKVLVGIVRFLGDLFKTGTLDIREIFQYIRKLEADVQEKSIESLCKLLGRVGEELEAAIFQSEFEADWCRTWERIASLSQRESFSLKQKALLLNLLNLRNNGWVIKFPTSSPRTTAEILLEEKELTDDVHTEELSQKLMNELAIANDVVSHEPVVVETEMQILNLLKINEDAHTRIIKWVKRFTY</sequence>
<dbReference type="PANTHER" id="PTHR23253:SF9">
    <property type="entry name" value="EUKARYOTIC TRANSLATION INITIATION FACTOR 4 GAMMA 2"/>
    <property type="match status" value="1"/>
</dbReference>
<dbReference type="InParanoid" id="T1IGP7"/>
<keyword evidence="3" id="KW-0648">Protein biosynthesis</keyword>